<keyword evidence="3" id="KW-1185">Reference proteome</keyword>
<proteinExistence type="predicted"/>
<dbReference type="InterPro" id="IPR050164">
    <property type="entry name" value="Peptidase_C19"/>
</dbReference>
<feature type="domain" description="USP" evidence="1">
    <location>
        <begin position="1"/>
        <end position="94"/>
    </location>
</feature>
<dbReference type="Proteomes" id="UP001162131">
    <property type="component" value="Unassembled WGS sequence"/>
</dbReference>
<evidence type="ECO:0000313" key="2">
    <source>
        <dbReference type="EMBL" id="CAG9324183.1"/>
    </source>
</evidence>
<evidence type="ECO:0000313" key="3">
    <source>
        <dbReference type="Proteomes" id="UP001162131"/>
    </source>
</evidence>
<dbReference type="PANTHER" id="PTHR24006">
    <property type="entry name" value="UBIQUITIN CARBOXYL-TERMINAL HYDROLASE"/>
    <property type="match status" value="1"/>
</dbReference>
<dbReference type="SUPFAM" id="SSF54001">
    <property type="entry name" value="Cysteine proteinases"/>
    <property type="match status" value="1"/>
</dbReference>
<dbReference type="CDD" id="cd02257">
    <property type="entry name" value="Peptidase_C19"/>
    <property type="match status" value="1"/>
</dbReference>
<sequence length="95" mass="11063">MTIETTSIETRANLVFYLTPAPTSFIPEDNITIENNNYRLYGVICHIGTNLSGHYFAYTYCEAENSWVEYNDSMVSFADKPNFRCAYMLFYKNKN</sequence>
<dbReference type="GO" id="GO:0005829">
    <property type="term" value="C:cytosol"/>
    <property type="evidence" value="ECO:0007669"/>
    <property type="project" value="TreeGrafter"/>
</dbReference>
<dbReference type="PROSITE" id="PS50235">
    <property type="entry name" value="USP_3"/>
    <property type="match status" value="1"/>
</dbReference>
<dbReference type="InterPro" id="IPR018200">
    <property type="entry name" value="USP_CS"/>
</dbReference>
<dbReference type="Pfam" id="PF00443">
    <property type="entry name" value="UCH"/>
    <property type="match status" value="1"/>
</dbReference>
<dbReference type="InterPro" id="IPR038765">
    <property type="entry name" value="Papain-like_cys_pep_sf"/>
</dbReference>
<dbReference type="GO" id="GO:0016579">
    <property type="term" value="P:protein deubiquitination"/>
    <property type="evidence" value="ECO:0007669"/>
    <property type="project" value="InterPro"/>
</dbReference>
<accession>A0AAU9JEL6</accession>
<dbReference type="AlphaFoldDB" id="A0AAU9JEL6"/>
<name>A0AAU9JEL6_9CILI</name>
<reference evidence="2" key="1">
    <citation type="submission" date="2021-09" db="EMBL/GenBank/DDBJ databases">
        <authorList>
            <consortium name="AG Swart"/>
            <person name="Singh M."/>
            <person name="Singh A."/>
            <person name="Seah K."/>
            <person name="Emmerich C."/>
        </authorList>
    </citation>
    <scope>NUCLEOTIDE SEQUENCE</scope>
    <source>
        <strain evidence="2">ATCC30299</strain>
    </source>
</reference>
<protein>
    <recommendedName>
        <fullName evidence="1">USP domain-containing protein</fullName>
    </recommendedName>
</protein>
<dbReference type="PROSITE" id="PS00973">
    <property type="entry name" value="USP_2"/>
    <property type="match status" value="1"/>
</dbReference>
<dbReference type="InterPro" id="IPR001394">
    <property type="entry name" value="Peptidase_C19_UCH"/>
</dbReference>
<comment type="caution">
    <text evidence="2">The sequence shown here is derived from an EMBL/GenBank/DDBJ whole genome shotgun (WGS) entry which is preliminary data.</text>
</comment>
<organism evidence="2 3">
    <name type="scientific">Blepharisma stoltei</name>
    <dbReference type="NCBI Taxonomy" id="1481888"/>
    <lineage>
        <taxon>Eukaryota</taxon>
        <taxon>Sar</taxon>
        <taxon>Alveolata</taxon>
        <taxon>Ciliophora</taxon>
        <taxon>Postciliodesmatophora</taxon>
        <taxon>Heterotrichea</taxon>
        <taxon>Heterotrichida</taxon>
        <taxon>Blepharismidae</taxon>
        <taxon>Blepharisma</taxon>
    </lineage>
</organism>
<dbReference type="EMBL" id="CAJZBQ010000035">
    <property type="protein sequence ID" value="CAG9324183.1"/>
    <property type="molecule type" value="Genomic_DNA"/>
</dbReference>
<dbReference type="GO" id="GO:0005634">
    <property type="term" value="C:nucleus"/>
    <property type="evidence" value="ECO:0007669"/>
    <property type="project" value="TreeGrafter"/>
</dbReference>
<gene>
    <name evidence="2" type="ORF">BSTOLATCC_MIC35203</name>
</gene>
<dbReference type="Gene3D" id="3.90.70.10">
    <property type="entry name" value="Cysteine proteinases"/>
    <property type="match status" value="1"/>
</dbReference>
<dbReference type="InterPro" id="IPR028889">
    <property type="entry name" value="USP"/>
</dbReference>
<dbReference type="GO" id="GO:0004843">
    <property type="term" value="F:cysteine-type deubiquitinase activity"/>
    <property type="evidence" value="ECO:0007669"/>
    <property type="project" value="InterPro"/>
</dbReference>
<evidence type="ECO:0000259" key="1">
    <source>
        <dbReference type="PROSITE" id="PS50235"/>
    </source>
</evidence>